<dbReference type="Gene3D" id="1.20.1250.20">
    <property type="entry name" value="MFS general substrate transporter like domains"/>
    <property type="match status" value="1"/>
</dbReference>
<feature type="transmembrane region" description="Helical" evidence="7">
    <location>
        <begin position="448"/>
        <end position="472"/>
    </location>
</feature>
<dbReference type="PANTHER" id="PTHR23513:SF11">
    <property type="entry name" value="STAPHYLOFERRIN A TRANSPORTER"/>
    <property type="match status" value="1"/>
</dbReference>
<feature type="transmembrane region" description="Helical" evidence="7">
    <location>
        <begin position="122"/>
        <end position="143"/>
    </location>
</feature>
<sequence length="611" mass="65174">MVVSRVIRRHPVFEKVSVTVPARVGGRVPTGRHAFPANPGRTRGQSAGVWNRRRWEPRGDTGERHGTVTATTDATAEQSFSAWSPLRTAVYRNLWLALLAANIGTWMQTVGAQWLLVHQSNASTLVALVQTASLLPMLLLALPSGALADTFDRRHLLISVQLFLVAVAVALTLLTAAGHMPPALLLTLTFAFGVGQALTLPAWASIIPELVPREQLRAASALGAISVNAARAVGPAAAGVLIARAGVAPVFGLNAVAYLIFALALFRWRPGGARAVEVPERFTAALRAGGRYVRHSPTVRRLLRRALVFIIPASALWALLPLVANRRLGLGSGGYGLLLAALGVGAILGGLLLSWTRNAMKPNQFLLLAGAVYGVTLILVGTVRSVPVVLVALLPAGVAWVTVLSNVNAEIQLFLPGWVRARGLAVYQVVQGGGQAVGALLWGVVADLAGLVAAFWVAAVLMLVGAVTSQIWPLPDLRGLTRDPTAYRPPLALALQPDPRVGPVLVTVTYTVRPDRQAEFLAAMNNVRGSRQRTGAMRWGLFRAGETPDQFSEVYLVPSWDEHLRQHGGRLTEADRQAEDRVRELSDGTPAVRHLLPADVGRAEAAGEQVC</sequence>
<dbReference type="EMBL" id="JAAHBZ010000002">
    <property type="protein sequence ID" value="NES27506.1"/>
    <property type="molecule type" value="Genomic_DNA"/>
</dbReference>
<dbReference type="Pfam" id="PF05977">
    <property type="entry name" value="MFS_3"/>
    <property type="match status" value="1"/>
</dbReference>
<name>A0AAJ2ZDI3_9ACTN</name>
<feature type="transmembrane region" description="Helical" evidence="7">
    <location>
        <begin position="335"/>
        <end position="353"/>
    </location>
</feature>
<evidence type="ECO:0000256" key="3">
    <source>
        <dbReference type="ARBA" id="ARBA00022475"/>
    </source>
</evidence>
<evidence type="ECO:0000256" key="5">
    <source>
        <dbReference type="ARBA" id="ARBA00022989"/>
    </source>
</evidence>
<proteinExistence type="predicted"/>
<evidence type="ECO:0000313" key="9">
    <source>
        <dbReference type="EMBL" id="NES27506.1"/>
    </source>
</evidence>
<dbReference type="AlphaFoldDB" id="A0AAJ2ZDI3"/>
<reference evidence="9 12" key="2">
    <citation type="submission" date="2020-02" db="EMBL/GenBank/DDBJ databases">
        <title>WGS of Micromonospora spp. isolated from hot spring.</title>
        <authorList>
            <person name="Thawai C."/>
        </authorList>
    </citation>
    <scope>NUCLEOTIDE SEQUENCE [LARGE SCALE GENOMIC DNA]</scope>
    <source>
        <strain evidence="9 12">TMS7</strain>
    </source>
</reference>
<dbReference type="InterPro" id="IPR036259">
    <property type="entry name" value="MFS_trans_sf"/>
</dbReference>
<keyword evidence="11" id="KW-1185">Reference proteome</keyword>
<gene>
    <name evidence="9" type="ORF">G3561_08060</name>
    <name evidence="10" type="ORF">GCE86_12420</name>
</gene>
<feature type="transmembrane region" description="Helical" evidence="7">
    <location>
        <begin position="421"/>
        <end position="442"/>
    </location>
</feature>
<dbReference type="PANTHER" id="PTHR23513">
    <property type="entry name" value="INTEGRAL MEMBRANE EFFLUX PROTEIN-RELATED"/>
    <property type="match status" value="1"/>
</dbReference>
<organism evidence="9 12">
    <name type="scientific">Micromonospora terminaliae</name>
    <dbReference type="NCBI Taxonomy" id="1914461"/>
    <lineage>
        <taxon>Bacteria</taxon>
        <taxon>Bacillati</taxon>
        <taxon>Actinomycetota</taxon>
        <taxon>Actinomycetes</taxon>
        <taxon>Micromonosporales</taxon>
        <taxon>Micromonosporaceae</taxon>
        <taxon>Micromonospora</taxon>
    </lineage>
</organism>
<keyword evidence="6 7" id="KW-0472">Membrane</keyword>
<keyword evidence="5 7" id="KW-1133">Transmembrane helix</keyword>
<dbReference type="PROSITE" id="PS50850">
    <property type="entry name" value="MFS"/>
    <property type="match status" value="1"/>
</dbReference>
<reference evidence="10 11" key="1">
    <citation type="submission" date="2019-10" db="EMBL/GenBank/DDBJ databases">
        <title>Genome Sequence of Micromonospora terminaliae DSM 101760.</title>
        <authorList>
            <person name="Guo L."/>
        </authorList>
    </citation>
    <scope>NUCLEOTIDE SEQUENCE [LARGE SCALE GENOMIC DNA]</scope>
    <source>
        <strain evidence="10 11">DSM 101760</strain>
    </source>
</reference>
<evidence type="ECO:0000256" key="4">
    <source>
        <dbReference type="ARBA" id="ARBA00022692"/>
    </source>
</evidence>
<dbReference type="GO" id="GO:0005886">
    <property type="term" value="C:plasma membrane"/>
    <property type="evidence" value="ECO:0007669"/>
    <property type="project" value="UniProtKB-SubCell"/>
</dbReference>
<keyword evidence="3" id="KW-1003">Cell membrane</keyword>
<feature type="transmembrane region" description="Helical" evidence="7">
    <location>
        <begin position="155"/>
        <end position="177"/>
    </location>
</feature>
<dbReference type="EMBL" id="CP045309">
    <property type="protein sequence ID" value="QGL47760.1"/>
    <property type="molecule type" value="Genomic_DNA"/>
</dbReference>
<protein>
    <submittedName>
        <fullName evidence="9">MFS transporter</fullName>
    </submittedName>
</protein>
<keyword evidence="4 7" id="KW-0812">Transmembrane</keyword>
<feature type="transmembrane region" description="Helical" evidence="7">
    <location>
        <begin position="365"/>
        <end position="383"/>
    </location>
</feature>
<dbReference type="InterPro" id="IPR020846">
    <property type="entry name" value="MFS_dom"/>
</dbReference>
<evidence type="ECO:0000313" key="12">
    <source>
        <dbReference type="Proteomes" id="UP000477779"/>
    </source>
</evidence>
<keyword evidence="2" id="KW-0813">Transport</keyword>
<dbReference type="InterPro" id="IPR010290">
    <property type="entry name" value="TM_effector"/>
</dbReference>
<dbReference type="Proteomes" id="UP000477779">
    <property type="component" value="Unassembled WGS sequence"/>
</dbReference>
<feature type="domain" description="Major facilitator superfamily (MFS) profile" evidence="8">
    <location>
        <begin position="90"/>
        <end position="477"/>
    </location>
</feature>
<feature type="transmembrane region" description="Helical" evidence="7">
    <location>
        <begin position="94"/>
        <end position="116"/>
    </location>
</feature>
<evidence type="ECO:0000256" key="6">
    <source>
        <dbReference type="ARBA" id="ARBA00023136"/>
    </source>
</evidence>
<evidence type="ECO:0000256" key="7">
    <source>
        <dbReference type="SAM" id="Phobius"/>
    </source>
</evidence>
<comment type="subcellular location">
    <subcellularLocation>
        <location evidence="1">Cell membrane</location>
        <topology evidence="1">Multi-pass membrane protein</topology>
    </subcellularLocation>
</comment>
<dbReference type="SUPFAM" id="SSF103473">
    <property type="entry name" value="MFS general substrate transporter"/>
    <property type="match status" value="1"/>
</dbReference>
<feature type="transmembrane region" description="Helical" evidence="7">
    <location>
        <begin position="302"/>
        <end position="323"/>
    </location>
</feature>
<evidence type="ECO:0000256" key="1">
    <source>
        <dbReference type="ARBA" id="ARBA00004651"/>
    </source>
</evidence>
<feature type="transmembrane region" description="Helical" evidence="7">
    <location>
        <begin position="248"/>
        <end position="266"/>
    </location>
</feature>
<dbReference type="Proteomes" id="UP000402241">
    <property type="component" value="Chromosome"/>
</dbReference>
<evidence type="ECO:0000313" key="11">
    <source>
        <dbReference type="Proteomes" id="UP000402241"/>
    </source>
</evidence>
<feature type="transmembrane region" description="Helical" evidence="7">
    <location>
        <begin position="183"/>
        <end position="206"/>
    </location>
</feature>
<dbReference type="CDD" id="cd06173">
    <property type="entry name" value="MFS_MefA_like"/>
    <property type="match status" value="1"/>
</dbReference>
<evidence type="ECO:0000313" key="10">
    <source>
        <dbReference type="EMBL" id="QGL47760.1"/>
    </source>
</evidence>
<feature type="transmembrane region" description="Helical" evidence="7">
    <location>
        <begin position="218"/>
        <end position="242"/>
    </location>
</feature>
<dbReference type="GO" id="GO:0022857">
    <property type="term" value="F:transmembrane transporter activity"/>
    <property type="evidence" value="ECO:0007669"/>
    <property type="project" value="InterPro"/>
</dbReference>
<accession>A0AAJ2ZDI3</accession>
<evidence type="ECO:0000259" key="8">
    <source>
        <dbReference type="PROSITE" id="PS50850"/>
    </source>
</evidence>
<evidence type="ECO:0000256" key="2">
    <source>
        <dbReference type="ARBA" id="ARBA00022448"/>
    </source>
</evidence>